<feature type="coiled-coil region" evidence="1">
    <location>
        <begin position="236"/>
        <end position="263"/>
    </location>
</feature>
<evidence type="ECO:0000256" key="2">
    <source>
        <dbReference type="SAM" id="MobiDB-lite"/>
    </source>
</evidence>
<dbReference type="EMBL" id="CADEBD010000413">
    <property type="protein sequence ID" value="CAB3254187.1"/>
    <property type="molecule type" value="Genomic_DNA"/>
</dbReference>
<sequence>MSSSSEEGGRPPPRPMDPFRPRGSLRRTPPTEPRAARDVVMRTPPEVLELAQAAFDSVLAAASPRSIPAYPPTPTFSPAPLQDPEPLAPERQRPGAAKRILSPDAQAETDPKRRTARDLSVASGQTEHLAPPIVHTPATEYGSPFSSGDDEFLLGDEDLARASARQLLAKASAACRSISAVAGGQASRLNKADLASISGQLRVIMEIVGHCCVTVEGQKSAVTEMQKHHNMLDEARAREAERASRAEAEAERAKLEAAAASTTIGATSDGWQTVNYARALKRAPKAAPLRIPPPPAATLAIYPAEGSDLKTAEQTKMVLKKSVEPGQLGAQI</sequence>
<dbReference type="OrthoDB" id="6428372at2759"/>
<accession>A0A8S1B8M9</accession>
<dbReference type="Proteomes" id="UP000494256">
    <property type="component" value="Unassembled WGS sequence"/>
</dbReference>
<evidence type="ECO:0000256" key="1">
    <source>
        <dbReference type="SAM" id="Coils"/>
    </source>
</evidence>
<proteinExistence type="predicted"/>
<feature type="region of interest" description="Disordered" evidence="2">
    <location>
        <begin position="1"/>
        <end position="41"/>
    </location>
</feature>
<reference evidence="3 4" key="1">
    <citation type="submission" date="2020-04" db="EMBL/GenBank/DDBJ databases">
        <authorList>
            <person name="Wallbank WR R."/>
            <person name="Pardo Diaz C."/>
            <person name="Kozak K."/>
            <person name="Martin S."/>
            <person name="Jiggins C."/>
            <person name="Moest M."/>
            <person name="Warren A I."/>
            <person name="Byers J.R.P. K."/>
            <person name="Montejo-Kovacevich G."/>
            <person name="Yen C E."/>
        </authorList>
    </citation>
    <scope>NUCLEOTIDE SEQUENCE [LARGE SCALE GENOMIC DNA]</scope>
</reference>
<dbReference type="AlphaFoldDB" id="A0A8S1B8M9"/>
<gene>
    <name evidence="3" type="ORF">APLA_LOCUS14623</name>
</gene>
<organism evidence="3 4">
    <name type="scientific">Arctia plantaginis</name>
    <name type="common">Wood tiger moth</name>
    <name type="synonym">Phalaena plantaginis</name>
    <dbReference type="NCBI Taxonomy" id="874455"/>
    <lineage>
        <taxon>Eukaryota</taxon>
        <taxon>Metazoa</taxon>
        <taxon>Ecdysozoa</taxon>
        <taxon>Arthropoda</taxon>
        <taxon>Hexapoda</taxon>
        <taxon>Insecta</taxon>
        <taxon>Pterygota</taxon>
        <taxon>Neoptera</taxon>
        <taxon>Endopterygota</taxon>
        <taxon>Lepidoptera</taxon>
        <taxon>Glossata</taxon>
        <taxon>Ditrysia</taxon>
        <taxon>Noctuoidea</taxon>
        <taxon>Erebidae</taxon>
        <taxon>Arctiinae</taxon>
        <taxon>Arctia</taxon>
    </lineage>
</organism>
<feature type="region of interest" description="Disordered" evidence="2">
    <location>
        <begin position="64"/>
        <end position="140"/>
    </location>
</feature>
<feature type="non-terminal residue" evidence="3">
    <location>
        <position position="332"/>
    </location>
</feature>
<evidence type="ECO:0000313" key="4">
    <source>
        <dbReference type="Proteomes" id="UP000494256"/>
    </source>
</evidence>
<protein>
    <submittedName>
        <fullName evidence="3">Uncharacterized protein</fullName>
    </submittedName>
</protein>
<keyword evidence="1" id="KW-0175">Coiled coil</keyword>
<comment type="caution">
    <text evidence="3">The sequence shown here is derived from an EMBL/GenBank/DDBJ whole genome shotgun (WGS) entry which is preliminary data.</text>
</comment>
<evidence type="ECO:0000313" key="3">
    <source>
        <dbReference type="EMBL" id="CAB3254187.1"/>
    </source>
</evidence>
<name>A0A8S1B8M9_ARCPL</name>
<feature type="compositionally biased region" description="Pro residues" evidence="2">
    <location>
        <begin position="69"/>
        <end position="87"/>
    </location>
</feature>